<accession>A0A5N4E6S6</accession>
<dbReference type="Pfam" id="PF07679">
    <property type="entry name" value="I-set"/>
    <property type="match status" value="15"/>
</dbReference>
<feature type="domain" description="Ig-like" evidence="2">
    <location>
        <begin position="1146"/>
        <end position="1234"/>
    </location>
</feature>
<gene>
    <name evidence="3" type="primary">Titin</name>
    <name evidence="3" type="ORF">Cadr_000007038</name>
</gene>
<reference evidence="3 4" key="1">
    <citation type="journal article" date="2019" name="Mol. Ecol. Resour.">
        <title>Improving Illumina assemblies with Hi-C and long reads: an example with the North African dromedary.</title>
        <authorList>
            <person name="Elbers J.P."/>
            <person name="Rogers M.F."/>
            <person name="Perelman P.L."/>
            <person name="Proskuryakova A.A."/>
            <person name="Serdyukova N.A."/>
            <person name="Johnson W.E."/>
            <person name="Horin P."/>
            <person name="Corander J."/>
            <person name="Murphy D."/>
            <person name="Burger P.A."/>
        </authorList>
    </citation>
    <scope>NUCLEOTIDE SEQUENCE [LARGE SCALE GENOMIC DNA]</scope>
    <source>
        <strain evidence="3">Drom800</strain>
        <tissue evidence="3">Blood</tissue>
    </source>
</reference>
<keyword evidence="4" id="KW-1185">Reference proteome</keyword>
<dbReference type="PROSITE" id="PS50835">
    <property type="entry name" value="IG_LIKE"/>
    <property type="match status" value="12"/>
</dbReference>
<evidence type="ECO:0000259" key="2">
    <source>
        <dbReference type="PROSITE" id="PS50835"/>
    </source>
</evidence>
<feature type="domain" description="Ig-like" evidence="2">
    <location>
        <begin position="411"/>
        <end position="500"/>
    </location>
</feature>
<feature type="domain" description="Ig-like" evidence="2">
    <location>
        <begin position="4"/>
        <end position="92"/>
    </location>
</feature>
<dbReference type="SMART" id="SM00408">
    <property type="entry name" value="IGc2"/>
    <property type="match status" value="11"/>
</dbReference>
<dbReference type="Gene3D" id="2.60.40.10">
    <property type="entry name" value="Immunoglobulins"/>
    <property type="match status" value="15"/>
</dbReference>
<feature type="domain" description="Ig-like" evidence="2">
    <location>
        <begin position="1297"/>
        <end position="1388"/>
    </location>
</feature>
<protein>
    <submittedName>
        <fullName evidence="3">Titin</fullName>
    </submittedName>
</protein>
<dbReference type="PANTHER" id="PTHR47633">
    <property type="entry name" value="IMMUNOGLOBULIN"/>
    <property type="match status" value="1"/>
</dbReference>
<dbReference type="InterPro" id="IPR003599">
    <property type="entry name" value="Ig_sub"/>
</dbReference>
<dbReference type="EMBL" id="JWIN03000005">
    <property type="protein sequence ID" value="KAB1279198.1"/>
    <property type="molecule type" value="Genomic_DNA"/>
</dbReference>
<dbReference type="InterPro" id="IPR036179">
    <property type="entry name" value="Ig-like_dom_sf"/>
</dbReference>
<dbReference type="CDD" id="cd00096">
    <property type="entry name" value="Ig"/>
    <property type="match status" value="2"/>
</dbReference>
<feature type="domain" description="Ig-like" evidence="2">
    <location>
        <begin position="163"/>
        <end position="252"/>
    </location>
</feature>
<feature type="domain" description="Ig-like" evidence="2">
    <location>
        <begin position="505"/>
        <end position="593"/>
    </location>
</feature>
<feature type="domain" description="Ig-like" evidence="2">
    <location>
        <begin position="294"/>
        <end position="382"/>
    </location>
</feature>
<evidence type="ECO:0000256" key="1">
    <source>
        <dbReference type="SAM" id="MobiDB-lite"/>
    </source>
</evidence>
<dbReference type="InterPro" id="IPR013783">
    <property type="entry name" value="Ig-like_fold"/>
</dbReference>
<comment type="caution">
    <text evidence="3">The sequence shown here is derived from an EMBL/GenBank/DDBJ whole genome shotgun (WGS) entry which is preliminary data.</text>
</comment>
<dbReference type="FunFam" id="2.60.40.10:FF:000218">
    <property type="entry name" value="titin isoform X1"/>
    <property type="match status" value="3"/>
</dbReference>
<name>A0A5N4E6S6_CAMDR</name>
<dbReference type="InterPro" id="IPR007110">
    <property type="entry name" value="Ig-like_dom"/>
</dbReference>
<dbReference type="FunFam" id="2.60.40.10:FF:000022">
    <property type="entry name" value="Cardiac titin"/>
    <property type="match status" value="9"/>
</dbReference>
<dbReference type="SUPFAM" id="SSF48726">
    <property type="entry name" value="Immunoglobulin"/>
    <property type="match status" value="16"/>
</dbReference>
<dbReference type="InterPro" id="IPR013098">
    <property type="entry name" value="Ig_I-set"/>
</dbReference>
<feature type="domain" description="Ig-like" evidence="2">
    <location>
        <begin position="827"/>
        <end position="904"/>
    </location>
</feature>
<dbReference type="InterPro" id="IPR013106">
    <property type="entry name" value="Ig_V-set"/>
</dbReference>
<evidence type="ECO:0000313" key="3">
    <source>
        <dbReference type="EMBL" id="KAB1279198.1"/>
    </source>
</evidence>
<proteinExistence type="predicted"/>
<feature type="compositionally biased region" description="Basic and acidic residues" evidence="1">
    <location>
        <begin position="1141"/>
        <end position="1154"/>
    </location>
</feature>
<dbReference type="SMR" id="A0A5N4E6S6"/>
<dbReference type="SMART" id="SM00409">
    <property type="entry name" value="IG"/>
    <property type="match status" value="11"/>
</dbReference>
<dbReference type="STRING" id="9838.ENSCDRP00005007360"/>
<feature type="domain" description="Ig-like" evidence="2">
    <location>
        <begin position="734"/>
        <end position="823"/>
    </location>
</feature>
<dbReference type="Proteomes" id="UP000299084">
    <property type="component" value="Unassembled WGS sequence"/>
</dbReference>
<sequence>MVPPSFTRRLKDTVGVLGASCILECKVAGSSPISVAWFHEKTKIVSGAKYQTTFSDNVCTLQLNSLDWSDMGNYTCVAANVAGSDECRAVLAVQEPPSFVKEPEPLEVLPGKDVTFTSVIRGTPPFKVGWFRGARELVKGDRCNIYFEDTVAELELFNVDIEPAAFVKKLSDHSVEPGRSIILESTYTGTLPISVTWKKDGFNIRPSERCSIVTTEKTCILEILNSTKRDAGQYTCEIENEAGSDVCKALVSTLGVFLILHDFLFIVKIEMANKKEEKINIAFSSHLPEPKKSPFFDIKPVSIDVIAGESADFECHVTGAQPMRITWSKDNKEIRPGGNYTITCVGNTPHLRILKVGKGDSGQYTCQATNDVGKDMCSAQLSVKGIITWHLPVFVLSHVVSLSLKTCFKPPKFVKKLEASKIAKQGESIQLECRISGSPEIKVAWFRNDSELHESWKYNMSFVNSMALLTISEASTEDSGDYICEAHNGVGDTSCSTALTVKAPPVFIQKPSPVGALKGSDVVLQCEISGTPPFEVVWIKDRKQIRSSKKFKVTSKNFDTSLHILNLEASDVGEYHCKAANEVGSDTCVCTVKFKEPPRFVKKLSDTSTLIGDAVELRAVVEGFQPISVVWLKDKDRVVPPSFIRKLKDISAIVGASAVLECRVSGSAPISVGWFQDGNEIISGPKCQSSFSENVCALNLSFLESSDTGIYTCVAANVAGSDECSAVLTVQEPPSFEQTPDSVEVLPGTSLTFTSVIRGTPPFKVKWFKGSRELVSGESCSISLEDFVTELDLFEVEPLQSGDYSCLVTNDAGKPATFVKRLADFSVETGSPIVLEATYTGTPPISVSWMKNEFPLTQSQNCSITMTERSTILEILDSTIEDYAQYSCLIENEAGQDICDALVSVLERKLPPSFARKLKDVQETLGFPVAFECRINGSEPLQVSWYKDGVLLKDDANLQTSFVHNVATLQILQTDHSHVEHEVPPFFDLKPVSVDLALGESGSFKCHITGTAPIKITWAKDNREIRPGGNYKMTLVENTATLTVLKVGKEPPRFIKKLEPSRIVKQDEYTRYECKIGGSPEIKVLWYKDETELQESSKFRMSFVDSVAVLEMHDVRVEDSGDYTCEARNAAGSASSSTSLKVKEPPTFRKKPHPVETLKGADVHLECELQGTPPFQVSWHKDKRELRSGKKYKIMSENFLTSVHILNVDTADVGEYQCRATNDVGSDTCVGSIALKAPPRFVKKPSDVSTIVGEEVQLQATIEGAEPISVMWFKDKGEVFFNVILTSEYNLPLIPEPAAIVEKPESIKVTTGDTCTLECTVTGTPELTTKWFKDGKELTSDSKYKISFFNKVSGLKIINVAPSDSGVYSFEVQNPVGKDSCTASVQVSGWLIGFFVSVLS</sequence>
<organism evidence="3 4">
    <name type="scientific">Camelus dromedarius</name>
    <name type="common">Dromedary</name>
    <name type="synonym">Arabian camel</name>
    <dbReference type="NCBI Taxonomy" id="9838"/>
    <lineage>
        <taxon>Eukaryota</taxon>
        <taxon>Metazoa</taxon>
        <taxon>Chordata</taxon>
        <taxon>Craniata</taxon>
        <taxon>Vertebrata</taxon>
        <taxon>Euteleostomi</taxon>
        <taxon>Mammalia</taxon>
        <taxon>Eutheria</taxon>
        <taxon>Laurasiatheria</taxon>
        <taxon>Artiodactyla</taxon>
        <taxon>Tylopoda</taxon>
        <taxon>Camelidae</taxon>
        <taxon>Camelus</taxon>
    </lineage>
</organism>
<evidence type="ECO:0000313" key="4">
    <source>
        <dbReference type="Proteomes" id="UP000299084"/>
    </source>
</evidence>
<feature type="domain" description="Ig-like" evidence="2">
    <location>
        <begin position="1052"/>
        <end position="1141"/>
    </location>
</feature>
<feature type="domain" description="Ig-like" evidence="2">
    <location>
        <begin position="912"/>
        <end position="1017"/>
    </location>
</feature>
<dbReference type="PANTHER" id="PTHR47633:SF4">
    <property type="entry name" value="MYOPALLADIN ISOFORM X1"/>
    <property type="match status" value="1"/>
</dbReference>
<dbReference type="SMART" id="SM00406">
    <property type="entry name" value="IGv"/>
    <property type="match status" value="5"/>
</dbReference>
<feature type="region of interest" description="Disordered" evidence="1">
    <location>
        <begin position="1134"/>
        <end position="1154"/>
    </location>
</feature>
<feature type="domain" description="Ig-like" evidence="2">
    <location>
        <begin position="641"/>
        <end position="729"/>
    </location>
</feature>
<dbReference type="InterPro" id="IPR003598">
    <property type="entry name" value="Ig_sub2"/>
</dbReference>